<keyword evidence="1" id="KW-0812">Transmembrane</keyword>
<protein>
    <submittedName>
        <fullName evidence="2">Prepilin-type N-terminal cleavage/methylation domain-containing protein</fullName>
    </submittedName>
</protein>
<dbReference type="EMBL" id="FNCP01000022">
    <property type="protein sequence ID" value="SDH92143.1"/>
    <property type="molecule type" value="Genomic_DNA"/>
</dbReference>
<name>A0A1G8GCQ4_9FIRM</name>
<dbReference type="RefSeq" id="WP_092334809.1">
    <property type="nucleotide sequence ID" value="NZ_FNCP01000022.1"/>
</dbReference>
<sequence length="277" mass="30952">MNYKRNQGFTLIEVMVALAVVAIVSTSLLQMFVTTTYVNKDAQLTDLANTITVQQAETFKADPLGYSHGKRYLHIYYKGNGDPIEPIPFDTTDTPDLTDIPVDIPDEAVIMVKGEWQSDSSIPTASDTGYYPDFAKIINLSDYTADLSVIINQIDTNYNGSVESARSTTSIDTTKIKNKFLPIRVDYGSRLRNIKLINNSDLEVQFYVYYTVNDSDVTFDTGQGASSVSYVRDISSSSSNIRCDLRLTAFRLSKDAANEYVGTKMFDYSANKYIHTN</sequence>
<dbReference type="PROSITE" id="PS00409">
    <property type="entry name" value="PROKAR_NTER_METHYL"/>
    <property type="match status" value="1"/>
</dbReference>
<evidence type="ECO:0000313" key="2">
    <source>
        <dbReference type="EMBL" id="SDH92143.1"/>
    </source>
</evidence>
<dbReference type="STRING" id="1121419.SAMN05443529_12213"/>
<organism evidence="2 3">
    <name type="scientific">Desulfosporosinus hippei DSM 8344</name>
    <dbReference type="NCBI Taxonomy" id="1121419"/>
    <lineage>
        <taxon>Bacteria</taxon>
        <taxon>Bacillati</taxon>
        <taxon>Bacillota</taxon>
        <taxon>Clostridia</taxon>
        <taxon>Eubacteriales</taxon>
        <taxon>Desulfitobacteriaceae</taxon>
        <taxon>Desulfosporosinus</taxon>
    </lineage>
</organism>
<reference evidence="3" key="1">
    <citation type="submission" date="2016-10" db="EMBL/GenBank/DDBJ databases">
        <authorList>
            <person name="Varghese N."/>
            <person name="Submissions S."/>
        </authorList>
    </citation>
    <scope>NUCLEOTIDE SEQUENCE [LARGE SCALE GENOMIC DNA]</scope>
    <source>
        <strain evidence="3">DSM 8344</strain>
    </source>
</reference>
<dbReference type="Proteomes" id="UP000198656">
    <property type="component" value="Unassembled WGS sequence"/>
</dbReference>
<keyword evidence="1" id="KW-1133">Transmembrane helix</keyword>
<dbReference type="Pfam" id="PF07963">
    <property type="entry name" value="N_methyl"/>
    <property type="match status" value="1"/>
</dbReference>
<evidence type="ECO:0000313" key="3">
    <source>
        <dbReference type="Proteomes" id="UP000198656"/>
    </source>
</evidence>
<dbReference type="AlphaFoldDB" id="A0A1G8GCQ4"/>
<dbReference type="InterPro" id="IPR012902">
    <property type="entry name" value="N_methyl_site"/>
</dbReference>
<feature type="transmembrane region" description="Helical" evidence="1">
    <location>
        <begin position="12"/>
        <end position="33"/>
    </location>
</feature>
<keyword evidence="1" id="KW-0472">Membrane</keyword>
<keyword evidence="3" id="KW-1185">Reference proteome</keyword>
<accession>A0A1G8GCQ4</accession>
<dbReference type="NCBIfam" id="TIGR02532">
    <property type="entry name" value="IV_pilin_GFxxxE"/>
    <property type="match status" value="1"/>
</dbReference>
<proteinExistence type="predicted"/>
<evidence type="ECO:0000256" key="1">
    <source>
        <dbReference type="SAM" id="Phobius"/>
    </source>
</evidence>
<gene>
    <name evidence="2" type="ORF">SAMN05443529_12213</name>
</gene>